<reference evidence="2 3" key="1">
    <citation type="submission" date="2024-09" db="EMBL/GenBank/DDBJ databases">
        <authorList>
            <person name="Sun Q."/>
            <person name="Mori K."/>
        </authorList>
    </citation>
    <scope>NUCLEOTIDE SEQUENCE [LARGE SCALE GENOMIC DNA]</scope>
    <source>
        <strain evidence="2 3">JCM 4414</strain>
    </source>
</reference>
<organism evidence="2 3">
    <name type="scientific">Streptomyces roseoviridis</name>
    <dbReference type="NCBI Taxonomy" id="67361"/>
    <lineage>
        <taxon>Bacteria</taxon>
        <taxon>Bacillati</taxon>
        <taxon>Actinomycetota</taxon>
        <taxon>Actinomycetes</taxon>
        <taxon>Kitasatosporales</taxon>
        <taxon>Streptomycetaceae</taxon>
        <taxon>Streptomyces</taxon>
    </lineage>
</organism>
<dbReference type="Proteomes" id="UP001589716">
    <property type="component" value="Unassembled WGS sequence"/>
</dbReference>
<evidence type="ECO:0000313" key="2">
    <source>
        <dbReference type="EMBL" id="MFB9558632.1"/>
    </source>
</evidence>
<proteinExistence type="predicted"/>
<keyword evidence="3" id="KW-1185">Reference proteome</keyword>
<evidence type="ECO:0000313" key="3">
    <source>
        <dbReference type="Proteomes" id="UP001589716"/>
    </source>
</evidence>
<protein>
    <submittedName>
        <fullName evidence="2">Uncharacterized protein</fullName>
    </submittedName>
</protein>
<dbReference type="EMBL" id="JBHMCT010000052">
    <property type="protein sequence ID" value="MFB9558632.1"/>
    <property type="molecule type" value="Genomic_DNA"/>
</dbReference>
<comment type="caution">
    <text evidence="2">The sequence shown here is derived from an EMBL/GenBank/DDBJ whole genome shotgun (WGS) entry which is preliminary data.</text>
</comment>
<gene>
    <name evidence="2" type="ORF">ACFFTP_31185</name>
</gene>
<feature type="compositionally biased region" description="Acidic residues" evidence="1">
    <location>
        <begin position="68"/>
        <end position="79"/>
    </location>
</feature>
<accession>A0ABV5QYM9</accession>
<name>A0ABV5QYM9_9ACTN</name>
<sequence>MRITLSTEGRTVQIVTSAKERTPLADVEAAALRLYQALPGPAQEPAKPPIGFAGSVDSDTERAPAPDTDCDDDDEEPTS</sequence>
<evidence type="ECO:0000256" key="1">
    <source>
        <dbReference type="SAM" id="MobiDB-lite"/>
    </source>
</evidence>
<feature type="region of interest" description="Disordered" evidence="1">
    <location>
        <begin position="40"/>
        <end position="79"/>
    </location>
</feature>
<dbReference type="RefSeq" id="WP_382746242.1">
    <property type="nucleotide sequence ID" value="NZ_JBHMCT010000052.1"/>
</dbReference>